<feature type="chain" id="PRO_5046548771" description="DUF4844 domain-containing protein" evidence="1">
    <location>
        <begin position="30"/>
        <end position="216"/>
    </location>
</feature>
<evidence type="ECO:0008006" key="4">
    <source>
        <dbReference type="Google" id="ProtNLM"/>
    </source>
</evidence>
<reference evidence="2" key="1">
    <citation type="submission" date="2023-06" db="EMBL/GenBank/DDBJ databases">
        <title>Robiginitalea aurantiacus sp. nov. and Algoriphagus sediminis sp. nov., isolated from coastal sediment.</title>
        <authorList>
            <person name="Zhou Z.Y."/>
            <person name="An J."/>
            <person name="Jia Y.W."/>
            <person name="Du Z.J."/>
        </authorList>
    </citation>
    <scope>NUCLEOTIDE SEQUENCE</scope>
    <source>
        <strain evidence="2">M39</strain>
    </source>
</reference>
<name>A0ABT7WBD9_9FLAO</name>
<protein>
    <recommendedName>
        <fullName evidence="4">DUF4844 domain-containing protein</fullName>
    </recommendedName>
</protein>
<evidence type="ECO:0000256" key="1">
    <source>
        <dbReference type="SAM" id="SignalP"/>
    </source>
</evidence>
<dbReference type="PROSITE" id="PS51257">
    <property type="entry name" value="PROKAR_LIPOPROTEIN"/>
    <property type="match status" value="1"/>
</dbReference>
<dbReference type="EMBL" id="JAUDUY010000001">
    <property type="protein sequence ID" value="MDM9630144.1"/>
    <property type="molecule type" value="Genomic_DNA"/>
</dbReference>
<comment type="caution">
    <text evidence="2">The sequence shown here is derived from an EMBL/GenBank/DDBJ whole genome shotgun (WGS) entry which is preliminary data.</text>
</comment>
<evidence type="ECO:0000313" key="3">
    <source>
        <dbReference type="Proteomes" id="UP001174839"/>
    </source>
</evidence>
<evidence type="ECO:0000313" key="2">
    <source>
        <dbReference type="EMBL" id="MDM9630144.1"/>
    </source>
</evidence>
<proteinExistence type="predicted"/>
<organism evidence="2 3">
    <name type="scientific">Robiginitalea aurantiaca</name>
    <dbReference type="NCBI Taxonomy" id="3056915"/>
    <lineage>
        <taxon>Bacteria</taxon>
        <taxon>Pseudomonadati</taxon>
        <taxon>Bacteroidota</taxon>
        <taxon>Flavobacteriia</taxon>
        <taxon>Flavobacteriales</taxon>
        <taxon>Flavobacteriaceae</taxon>
        <taxon>Robiginitalea</taxon>
    </lineage>
</organism>
<keyword evidence="3" id="KW-1185">Reference proteome</keyword>
<sequence>MKMIFYKGRLYGFMAVLGLLFGACSSVQPGTESYTHAWEEVVDSERWETALNEPPRAPAENPTYFAVPEFDPRETTEASPDFVQRYPVLVSRAYFRLISEAMEADKEVARSYQELYRESRSIEEQNNIRLQKEFETSQKRFLAHREMLNGLRSWNAFNRYGSDDLDFFLKEEFEPVYEKYNRGVKEDDLVDYLMRRLADLYHQKYGGLTPEEFFEG</sequence>
<feature type="signal peptide" evidence="1">
    <location>
        <begin position="1"/>
        <end position="29"/>
    </location>
</feature>
<keyword evidence="1" id="KW-0732">Signal</keyword>
<accession>A0ABT7WBD9</accession>
<dbReference type="Proteomes" id="UP001174839">
    <property type="component" value="Unassembled WGS sequence"/>
</dbReference>
<dbReference type="RefSeq" id="WP_289723507.1">
    <property type="nucleotide sequence ID" value="NZ_JAUDUY010000001.1"/>
</dbReference>
<gene>
    <name evidence="2" type="ORF">QU605_01585</name>
</gene>